<dbReference type="SUPFAM" id="SSF109854">
    <property type="entry name" value="DinB/YfiT-like putative metalloenzymes"/>
    <property type="match status" value="1"/>
</dbReference>
<dbReference type="OrthoDB" id="4548523at2"/>
<reference evidence="1 2" key="1">
    <citation type="submission" date="2018-03" db="EMBL/GenBank/DDBJ databases">
        <title>Bioinformatic expansion and discovery of thiopeptide antibiotics.</title>
        <authorList>
            <person name="Schwalen C.J."/>
            <person name="Hudson G.A."/>
            <person name="Mitchell D.A."/>
        </authorList>
    </citation>
    <scope>NUCLEOTIDE SEQUENCE [LARGE SCALE GENOMIC DNA]</scope>
    <source>
        <strain evidence="1 2">ATCC 21389</strain>
    </source>
</reference>
<dbReference type="AlphaFoldDB" id="A0A2V4N547"/>
<accession>A0A2V4N547</accession>
<evidence type="ECO:0000313" key="2">
    <source>
        <dbReference type="Proteomes" id="UP000248039"/>
    </source>
</evidence>
<dbReference type="InterPro" id="IPR007061">
    <property type="entry name" value="MST-like"/>
</dbReference>
<dbReference type="Gene3D" id="1.20.120.450">
    <property type="entry name" value="dinb family like domain"/>
    <property type="match status" value="1"/>
</dbReference>
<dbReference type="EMBL" id="PYBW01000082">
    <property type="protein sequence ID" value="PYC76666.1"/>
    <property type="molecule type" value="Genomic_DNA"/>
</dbReference>
<proteinExistence type="predicted"/>
<dbReference type="Pfam" id="PF04978">
    <property type="entry name" value="MST"/>
    <property type="match status" value="1"/>
</dbReference>
<name>A0A2V4N547_9ACTN</name>
<gene>
    <name evidence="1" type="ORF">C7C46_22085</name>
</gene>
<sequence length="174" mass="19339">MTESPGTPTARVAPPFAADEAAMLAGWLAFHRSTLAIKCEGLTEQQLKLRSVAPSSLSLLGLVRHLAEVEQYWYQVVLLGLDREPLYYTDEDEDYDFNGADAADPAEAFATWRRQVALADEAVAGLSLETVGRKQRRGEDVTLRWIQIHMIEEYARHNGHADLLREAVDGVTGE</sequence>
<protein>
    <submittedName>
        <fullName evidence="1">Mini-circle protein</fullName>
    </submittedName>
</protein>
<evidence type="ECO:0000313" key="1">
    <source>
        <dbReference type="EMBL" id="PYC76666.1"/>
    </source>
</evidence>
<dbReference type="Proteomes" id="UP000248039">
    <property type="component" value="Unassembled WGS sequence"/>
</dbReference>
<comment type="caution">
    <text evidence="1">The sequence shown here is derived from an EMBL/GenBank/DDBJ whole genome shotgun (WGS) entry which is preliminary data.</text>
</comment>
<organism evidence="1 2">
    <name type="scientific">Streptomyces tateyamensis</name>
    <dbReference type="NCBI Taxonomy" id="565073"/>
    <lineage>
        <taxon>Bacteria</taxon>
        <taxon>Bacillati</taxon>
        <taxon>Actinomycetota</taxon>
        <taxon>Actinomycetes</taxon>
        <taxon>Kitasatosporales</taxon>
        <taxon>Streptomycetaceae</taxon>
        <taxon>Streptomyces</taxon>
    </lineage>
</organism>
<keyword evidence="2" id="KW-1185">Reference proteome</keyword>
<dbReference type="InterPro" id="IPR034660">
    <property type="entry name" value="DinB/YfiT-like"/>
</dbReference>
<dbReference type="RefSeq" id="WP_110671635.1">
    <property type="nucleotide sequence ID" value="NZ_PYBW01000082.1"/>
</dbReference>